<dbReference type="Gene3D" id="3.50.50.60">
    <property type="entry name" value="FAD/NAD(P)-binding domain"/>
    <property type="match status" value="1"/>
</dbReference>
<dbReference type="Pfam" id="PF01266">
    <property type="entry name" value="DAO"/>
    <property type="match status" value="1"/>
</dbReference>
<keyword evidence="4" id="KW-1185">Reference proteome</keyword>
<sequence length="432" mass="47500">MTNAPSRHANSYYAATANPVPEWPRLEQDIEADVAIIGGGFTGVATAVELAERGLSVVLLEANRVGWGATGRNGGQITGSLSGDSAMEKQFRRTLGPDAPEFVWNLRWRGHDIIRRRVARYGIDCDLKHGQIEAAWKPSHVAALEKMHAKAVANGMGDEVDLVRGAALRDYVGSDIYHAGLVNRRNMHVHSLNLCQGEAMAAHSLGARIFTGTPVLGIDHGPRPVLRTPHGTVMAGKVLIAGNCHHRLGRMKLEGMLFPASLGIVATEQLPEALAHEILPRDYALYDTRFVLDYYRLTADRRLIFGSGTNYSGRDTRDLASAMRPAIERTFPQLRDIGIEFAWSGLDGISINRIPQLGRIRPNVFYAQGYSGHGIATSHIIGEIMAGAMTGDSRDFETFARVRHWRFPVGQTLGNLGLALGMRYFQMREAFR</sequence>
<dbReference type="SUPFAM" id="SSF51905">
    <property type="entry name" value="FAD/NAD(P)-binding domain"/>
    <property type="match status" value="1"/>
</dbReference>
<dbReference type="AlphaFoldDB" id="A0A562NHA9"/>
<gene>
    <name evidence="3" type="ORF">IQ24_03007</name>
</gene>
<comment type="caution">
    <text evidence="3">The sequence shown here is derived from an EMBL/GenBank/DDBJ whole genome shotgun (WGS) entry which is preliminary data.</text>
</comment>
<dbReference type="RefSeq" id="WP_145399095.1">
    <property type="nucleotide sequence ID" value="NZ_VLKU01000009.1"/>
</dbReference>
<dbReference type="InterPro" id="IPR036188">
    <property type="entry name" value="FAD/NAD-bd_sf"/>
</dbReference>
<keyword evidence="1" id="KW-0560">Oxidoreductase</keyword>
<dbReference type="GO" id="GO:0005737">
    <property type="term" value="C:cytoplasm"/>
    <property type="evidence" value="ECO:0007669"/>
    <property type="project" value="TreeGrafter"/>
</dbReference>
<evidence type="ECO:0000259" key="2">
    <source>
        <dbReference type="Pfam" id="PF01266"/>
    </source>
</evidence>
<accession>A0A562NHA9</accession>
<dbReference type="Gene3D" id="3.30.9.10">
    <property type="entry name" value="D-Amino Acid Oxidase, subunit A, domain 2"/>
    <property type="match status" value="1"/>
</dbReference>
<dbReference type="InterPro" id="IPR006076">
    <property type="entry name" value="FAD-dep_OxRdtase"/>
</dbReference>
<dbReference type="PANTHER" id="PTHR13847">
    <property type="entry name" value="SARCOSINE DEHYDROGENASE-RELATED"/>
    <property type="match status" value="1"/>
</dbReference>
<name>A0A562NHA9_9RHOB</name>
<reference evidence="3 4" key="1">
    <citation type="journal article" date="2015" name="Stand. Genomic Sci.">
        <title>Genomic Encyclopedia of Bacterial and Archaeal Type Strains, Phase III: the genomes of soil and plant-associated and newly described type strains.</title>
        <authorList>
            <person name="Whitman W.B."/>
            <person name="Woyke T."/>
            <person name="Klenk H.P."/>
            <person name="Zhou Y."/>
            <person name="Lilburn T.G."/>
            <person name="Beck B.J."/>
            <person name="De Vos P."/>
            <person name="Vandamme P."/>
            <person name="Eisen J.A."/>
            <person name="Garrity G."/>
            <person name="Hugenholtz P."/>
            <person name="Kyrpides N.C."/>
        </authorList>
    </citation>
    <scope>NUCLEOTIDE SEQUENCE [LARGE SCALE GENOMIC DNA]</scope>
    <source>
        <strain evidence="3 4">CGMCC 1.5364</strain>
    </source>
</reference>
<feature type="domain" description="FAD dependent oxidoreductase" evidence="2">
    <location>
        <begin position="33"/>
        <end position="386"/>
    </location>
</feature>
<evidence type="ECO:0000313" key="4">
    <source>
        <dbReference type="Proteomes" id="UP000316225"/>
    </source>
</evidence>
<protein>
    <submittedName>
        <fullName evidence="3">Glycine/D-amino acid oxidase-like deaminating enzyme</fullName>
    </submittedName>
</protein>
<dbReference type="OrthoDB" id="9806601at2"/>
<evidence type="ECO:0000313" key="3">
    <source>
        <dbReference type="EMBL" id="TWI31555.1"/>
    </source>
</evidence>
<dbReference type="PANTHER" id="PTHR13847:SF249">
    <property type="entry name" value="OXIDOREDUCTASE-RELATED"/>
    <property type="match status" value="1"/>
</dbReference>
<dbReference type="EMBL" id="VLKU01000009">
    <property type="protein sequence ID" value="TWI31555.1"/>
    <property type="molecule type" value="Genomic_DNA"/>
</dbReference>
<dbReference type="GO" id="GO:0016491">
    <property type="term" value="F:oxidoreductase activity"/>
    <property type="evidence" value="ECO:0007669"/>
    <property type="project" value="UniProtKB-KW"/>
</dbReference>
<proteinExistence type="predicted"/>
<evidence type="ECO:0000256" key="1">
    <source>
        <dbReference type="ARBA" id="ARBA00023002"/>
    </source>
</evidence>
<dbReference type="Proteomes" id="UP000316225">
    <property type="component" value="Unassembled WGS sequence"/>
</dbReference>
<dbReference type="PRINTS" id="PR00420">
    <property type="entry name" value="RNGMNOXGNASE"/>
</dbReference>
<organism evidence="3 4">
    <name type="scientific">Paracoccus sulfuroxidans</name>
    <dbReference type="NCBI Taxonomy" id="384678"/>
    <lineage>
        <taxon>Bacteria</taxon>
        <taxon>Pseudomonadati</taxon>
        <taxon>Pseudomonadota</taxon>
        <taxon>Alphaproteobacteria</taxon>
        <taxon>Rhodobacterales</taxon>
        <taxon>Paracoccaceae</taxon>
        <taxon>Paracoccus</taxon>
    </lineage>
</organism>